<evidence type="ECO:0000313" key="2">
    <source>
        <dbReference type="Proteomes" id="UP000028828"/>
    </source>
</evidence>
<dbReference type="VEuPathDB" id="ToxoDB:TGP89_305315"/>
<dbReference type="AlphaFoldDB" id="A0A086J8J2"/>
<organism evidence="1 2">
    <name type="scientific">Toxoplasma gondii p89</name>
    <dbReference type="NCBI Taxonomy" id="943119"/>
    <lineage>
        <taxon>Eukaryota</taxon>
        <taxon>Sar</taxon>
        <taxon>Alveolata</taxon>
        <taxon>Apicomplexa</taxon>
        <taxon>Conoidasida</taxon>
        <taxon>Coccidia</taxon>
        <taxon>Eucoccidiorida</taxon>
        <taxon>Eimeriorina</taxon>
        <taxon>Sarcocystidae</taxon>
        <taxon>Toxoplasma</taxon>
    </lineage>
</organism>
<comment type="caution">
    <text evidence="1">The sequence shown here is derived from an EMBL/GenBank/DDBJ whole genome shotgun (WGS) entry which is preliminary data.</text>
</comment>
<evidence type="ECO:0000313" key="1">
    <source>
        <dbReference type="EMBL" id="KFG28460.1"/>
    </source>
</evidence>
<proteinExistence type="predicted"/>
<protein>
    <submittedName>
        <fullName evidence="1">Uncharacterized protein</fullName>
    </submittedName>
</protein>
<dbReference type="EMBL" id="AEYI02002375">
    <property type="protein sequence ID" value="KFG28460.1"/>
    <property type="molecule type" value="Genomic_DNA"/>
</dbReference>
<accession>A0A086J8J2</accession>
<gene>
    <name evidence="1" type="ORF">TGP89_305315</name>
</gene>
<dbReference type="Proteomes" id="UP000028828">
    <property type="component" value="Unassembled WGS sequence"/>
</dbReference>
<name>A0A086J8J2_TOXGO</name>
<reference evidence="1 2" key="1">
    <citation type="submission" date="2014-03" db="EMBL/GenBank/DDBJ databases">
        <authorList>
            <person name="Sibley D."/>
            <person name="Venepally P."/>
            <person name="Karamycheva S."/>
            <person name="Hadjithomas M."/>
            <person name="Khan A."/>
            <person name="Brunk B."/>
            <person name="Roos D."/>
            <person name="Caler E."/>
            <person name="Lorenzi H."/>
        </authorList>
    </citation>
    <scope>NUCLEOTIDE SEQUENCE [LARGE SCALE GENOMIC DNA]</scope>
    <source>
        <strain evidence="2">p89</strain>
    </source>
</reference>
<sequence length="137" mass="15057">MHACAFEKRFSSSFTGTAEVSGSPGKARKSAQTLPSCFRCFRLPSLSSLFHLLEENWGGKERSKTNAERLTGYIGCVVAAQTFYGCVAEAENKREMAFFSSLDCSFAASVCVLLRSTLSKGEYLPQNVMRSPASRHH</sequence>